<gene>
    <name evidence="1" type="ORF">GCM10008935_07990</name>
</gene>
<name>A0ABN0ZR31_9BACI</name>
<dbReference type="EMBL" id="BAAACZ010000008">
    <property type="protein sequence ID" value="GAA0455533.1"/>
    <property type="molecule type" value="Genomic_DNA"/>
</dbReference>
<organism evidence="1 2">
    <name type="scientific">Alkalibacillus silvisoli</name>
    <dbReference type="NCBI Taxonomy" id="392823"/>
    <lineage>
        <taxon>Bacteria</taxon>
        <taxon>Bacillati</taxon>
        <taxon>Bacillota</taxon>
        <taxon>Bacilli</taxon>
        <taxon>Bacillales</taxon>
        <taxon>Bacillaceae</taxon>
        <taxon>Alkalibacillus</taxon>
    </lineage>
</organism>
<dbReference type="Proteomes" id="UP001500740">
    <property type="component" value="Unassembled WGS sequence"/>
</dbReference>
<evidence type="ECO:0000313" key="1">
    <source>
        <dbReference type="EMBL" id="GAA0455533.1"/>
    </source>
</evidence>
<reference evidence="1 2" key="1">
    <citation type="journal article" date="2019" name="Int. J. Syst. Evol. Microbiol.">
        <title>The Global Catalogue of Microorganisms (GCM) 10K type strain sequencing project: providing services to taxonomists for standard genome sequencing and annotation.</title>
        <authorList>
            <consortium name="The Broad Institute Genomics Platform"/>
            <consortium name="The Broad Institute Genome Sequencing Center for Infectious Disease"/>
            <person name="Wu L."/>
            <person name="Ma J."/>
        </authorList>
    </citation>
    <scope>NUCLEOTIDE SEQUENCE [LARGE SCALE GENOMIC DNA]</scope>
    <source>
        <strain evidence="1 2">JCM 14193</strain>
    </source>
</reference>
<accession>A0ABN0ZR31</accession>
<proteinExistence type="predicted"/>
<protein>
    <submittedName>
        <fullName evidence="1">Uncharacterized protein</fullName>
    </submittedName>
</protein>
<evidence type="ECO:0000313" key="2">
    <source>
        <dbReference type="Proteomes" id="UP001500740"/>
    </source>
</evidence>
<keyword evidence="2" id="KW-1185">Reference proteome</keyword>
<sequence length="74" mass="8396">MNEIVFTLEFDDDGAGSRANGYLEKGWKLIHVGTKVADIYNGQIYYNTAYVVGANQEQYKAYLEEEPKSLLDDI</sequence>
<dbReference type="RefSeq" id="WP_343781958.1">
    <property type="nucleotide sequence ID" value="NZ_BAAACZ010000008.1"/>
</dbReference>
<comment type="caution">
    <text evidence="1">The sequence shown here is derived from an EMBL/GenBank/DDBJ whole genome shotgun (WGS) entry which is preliminary data.</text>
</comment>